<name>A0AA39CPL1_9EURO</name>
<keyword evidence="2" id="KW-0560">Oxidoreductase</keyword>
<evidence type="ECO:0000256" key="2">
    <source>
        <dbReference type="ARBA" id="ARBA00023002"/>
    </source>
</evidence>
<dbReference type="PANTHER" id="PTHR45348">
    <property type="entry name" value="HYPOTHETICAL OXIDOREDUCTASE (EUROFUNG)"/>
    <property type="match status" value="1"/>
</dbReference>
<dbReference type="CDD" id="cd08249">
    <property type="entry name" value="enoyl_reductase_like"/>
    <property type="match status" value="1"/>
</dbReference>
<keyword evidence="5" id="KW-1185">Reference proteome</keyword>
<proteinExistence type="inferred from homology"/>
<dbReference type="SUPFAM" id="SSF50129">
    <property type="entry name" value="GroES-like"/>
    <property type="match status" value="1"/>
</dbReference>
<comment type="caution">
    <text evidence="4">The sequence shown here is derived from an EMBL/GenBank/DDBJ whole genome shotgun (WGS) entry which is preliminary data.</text>
</comment>
<dbReference type="InterPro" id="IPR047122">
    <property type="entry name" value="Trans-enoyl_RdTase-like"/>
</dbReference>
<dbReference type="SMART" id="SM00829">
    <property type="entry name" value="PKS_ER"/>
    <property type="match status" value="1"/>
</dbReference>
<dbReference type="InterPro" id="IPR013149">
    <property type="entry name" value="ADH-like_C"/>
</dbReference>
<dbReference type="PANTHER" id="PTHR45348:SF2">
    <property type="entry name" value="ZINC-TYPE ALCOHOL DEHYDROGENASE-LIKE PROTEIN C2E1P3.01"/>
    <property type="match status" value="1"/>
</dbReference>
<dbReference type="InterPro" id="IPR036291">
    <property type="entry name" value="NAD(P)-bd_dom_sf"/>
</dbReference>
<evidence type="ECO:0000313" key="4">
    <source>
        <dbReference type="EMBL" id="KAJ9617169.1"/>
    </source>
</evidence>
<dbReference type="InterPro" id="IPR013154">
    <property type="entry name" value="ADH-like_N"/>
</dbReference>
<dbReference type="AlphaFoldDB" id="A0AA39CPL1"/>
<dbReference type="EMBL" id="JAPDRK010000001">
    <property type="protein sequence ID" value="KAJ9617169.1"/>
    <property type="molecule type" value="Genomic_DNA"/>
</dbReference>
<dbReference type="Gene3D" id="3.40.50.720">
    <property type="entry name" value="NAD(P)-binding Rossmann-like Domain"/>
    <property type="match status" value="1"/>
</dbReference>
<dbReference type="Gene3D" id="3.90.180.10">
    <property type="entry name" value="Medium-chain alcohol dehydrogenases, catalytic domain"/>
    <property type="match status" value="1"/>
</dbReference>
<sequence>MKAIIATSKTGPAQLIHDRPPPTLRPGYVLVRTHAVAINPADNLYLTYGLAAANTLLGCDYAGVILEVSPECKRPWNVGDRVCGCTRAGDPSQLENGTFAEIVCVKADVGMKIPEGMSFEEACTLGVTVLTTGQCLYQKLKIPFPPVSGRDTTKRGWILVYGGSSAMGTMVMQFAKLSNFTVITTCSPHNFDLVRSYGADHVFDYHRADSSIAEIKGLVQGEELKTCIDCISTPESAEYCAKLLAPGAKYSSLGPVSSPRADVMTSQTMGWSFLGEEWEMMGQKFLASQQDFEFSMAFATLSEELLARSLIRAHPLDLRPGGLDAILKGMEDLKAGKVSAKKIVVTVNQE</sequence>
<protein>
    <recommendedName>
        <fullName evidence="3">Enoyl reductase (ER) domain-containing protein</fullName>
    </recommendedName>
</protein>
<dbReference type="InterPro" id="IPR020843">
    <property type="entry name" value="ER"/>
</dbReference>
<comment type="similarity">
    <text evidence="1">Belongs to the zinc-containing alcohol dehydrogenase family.</text>
</comment>
<dbReference type="Proteomes" id="UP001172673">
    <property type="component" value="Unassembled WGS sequence"/>
</dbReference>
<dbReference type="Pfam" id="PF00107">
    <property type="entry name" value="ADH_zinc_N"/>
    <property type="match status" value="1"/>
</dbReference>
<dbReference type="InterPro" id="IPR011032">
    <property type="entry name" value="GroES-like_sf"/>
</dbReference>
<evidence type="ECO:0000313" key="5">
    <source>
        <dbReference type="Proteomes" id="UP001172673"/>
    </source>
</evidence>
<evidence type="ECO:0000259" key="3">
    <source>
        <dbReference type="SMART" id="SM00829"/>
    </source>
</evidence>
<dbReference type="Pfam" id="PF08240">
    <property type="entry name" value="ADH_N"/>
    <property type="match status" value="1"/>
</dbReference>
<dbReference type="GO" id="GO:0016651">
    <property type="term" value="F:oxidoreductase activity, acting on NAD(P)H"/>
    <property type="evidence" value="ECO:0007669"/>
    <property type="project" value="InterPro"/>
</dbReference>
<feature type="domain" description="Enoyl reductase (ER)" evidence="3">
    <location>
        <begin position="11"/>
        <end position="344"/>
    </location>
</feature>
<organism evidence="4 5">
    <name type="scientific">Cladophialophora chaetospira</name>
    <dbReference type="NCBI Taxonomy" id="386627"/>
    <lineage>
        <taxon>Eukaryota</taxon>
        <taxon>Fungi</taxon>
        <taxon>Dikarya</taxon>
        <taxon>Ascomycota</taxon>
        <taxon>Pezizomycotina</taxon>
        <taxon>Eurotiomycetes</taxon>
        <taxon>Chaetothyriomycetidae</taxon>
        <taxon>Chaetothyriales</taxon>
        <taxon>Herpotrichiellaceae</taxon>
        <taxon>Cladophialophora</taxon>
    </lineage>
</organism>
<reference evidence="4" key="1">
    <citation type="submission" date="2022-10" db="EMBL/GenBank/DDBJ databases">
        <title>Culturing micro-colonial fungi from biological soil crusts in the Mojave desert and describing Neophaeococcomyces mojavensis, and introducing the new genera and species Taxawa tesnikishii.</title>
        <authorList>
            <person name="Kurbessoian T."/>
            <person name="Stajich J.E."/>
        </authorList>
    </citation>
    <scope>NUCLEOTIDE SEQUENCE</scope>
    <source>
        <strain evidence="4">TK_41</strain>
    </source>
</reference>
<accession>A0AA39CPL1</accession>
<dbReference type="SUPFAM" id="SSF51735">
    <property type="entry name" value="NAD(P)-binding Rossmann-fold domains"/>
    <property type="match status" value="1"/>
</dbReference>
<evidence type="ECO:0000256" key="1">
    <source>
        <dbReference type="ARBA" id="ARBA00008072"/>
    </source>
</evidence>
<gene>
    <name evidence="4" type="ORF">H2200_000890</name>
</gene>